<dbReference type="RefSeq" id="WP_076085623.1">
    <property type="nucleotide sequence ID" value="NZ_CP019070.1"/>
</dbReference>
<dbReference type="Proteomes" id="UP000186074">
    <property type="component" value="Chromosome"/>
</dbReference>
<dbReference type="EMBL" id="CP019070">
    <property type="protein sequence ID" value="APW65388.1"/>
    <property type="molecule type" value="Genomic_DNA"/>
</dbReference>
<dbReference type="STRING" id="1850254.LPB137_05770"/>
<gene>
    <name evidence="1" type="ORF">LPB137_05770</name>
</gene>
<reference evidence="1 2" key="1">
    <citation type="submission" date="2017-01" db="EMBL/GenBank/DDBJ databases">
        <title>Genome sequencing of Arcobacter sp. LPB0137.</title>
        <authorList>
            <person name="Lee G.-W."/>
            <person name="Yi H."/>
        </authorList>
    </citation>
    <scope>NUCLEOTIDE SEQUENCE [LARGE SCALE GENOMIC DNA]</scope>
    <source>
        <strain evidence="1 2">LPB0137</strain>
    </source>
</reference>
<protein>
    <recommendedName>
        <fullName evidence="3">Antibiotic resistance protein</fullName>
    </recommendedName>
</protein>
<dbReference type="OrthoDB" id="9794935at2"/>
<keyword evidence="2" id="KW-1185">Reference proteome</keyword>
<dbReference type="Gene3D" id="2.30.110.10">
    <property type="entry name" value="Electron Transport, Fmn-binding Protein, Chain A"/>
    <property type="match status" value="1"/>
</dbReference>
<dbReference type="SUPFAM" id="SSF50475">
    <property type="entry name" value="FMN-binding split barrel"/>
    <property type="match status" value="1"/>
</dbReference>
<dbReference type="Pfam" id="PF12900">
    <property type="entry name" value="Pyridox_ox_2"/>
    <property type="match status" value="1"/>
</dbReference>
<dbReference type="AlphaFoldDB" id="A0A1P8KLJ0"/>
<evidence type="ECO:0008006" key="3">
    <source>
        <dbReference type="Google" id="ProtNLM"/>
    </source>
</evidence>
<sequence length="198" mass="22984">MKKIHEIKDKILINGVLEKVEFGTLALCFENKPYSLPLNFVQFKNDIYFHGTKKGKKIDMIKENSNASFSVVENISFLPSYFSTADENASPATHMYKSVIIDGIIEIVEDYELKKSALSALMEKYQKEGGYKTLDDEMYEKIINATGVYRLINKEISAKFYLGQNFNEQRFKRVSEHLKQRGRKEDLATLKILEEFRK</sequence>
<dbReference type="InterPro" id="IPR024747">
    <property type="entry name" value="Pyridox_Oxase-rel"/>
</dbReference>
<evidence type="ECO:0000313" key="1">
    <source>
        <dbReference type="EMBL" id="APW65388.1"/>
    </source>
</evidence>
<proteinExistence type="predicted"/>
<accession>A0A1P8KLJ0</accession>
<dbReference type="PANTHER" id="PTHR34071">
    <property type="entry name" value="5-NITROIMIDAZOLE ANTIBIOTICS RESISTANCE PROTEIN, NIMA-FAMILY-RELATED PROTEIN-RELATED"/>
    <property type="match status" value="1"/>
</dbReference>
<organism evidence="1 2">
    <name type="scientific">Poseidonibacter parvus</name>
    <dbReference type="NCBI Taxonomy" id="1850254"/>
    <lineage>
        <taxon>Bacteria</taxon>
        <taxon>Pseudomonadati</taxon>
        <taxon>Campylobacterota</taxon>
        <taxon>Epsilonproteobacteria</taxon>
        <taxon>Campylobacterales</taxon>
        <taxon>Arcobacteraceae</taxon>
        <taxon>Poseidonibacter</taxon>
    </lineage>
</organism>
<dbReference type="PANTHER" id="PTHR34071:SF2">
    <property type="entry name" value="FLAVIN-NUCLEOTIDE-BINDING PROTEIN"/>
    <property type="match status" value="1"/>
</dbReference>
<name>A0A1P8KLJ0_9BACT</name>
<dbReference type="KEGG" id="alp:LPB137_05770"/>
<dbReference type="InterPro" id="IPR012349">
    <property type="entry name" value="Split_barrel_FMN-bd"/>
</dbReference>
<evidence type="ECO:0000313" key="2">
    <source>
        <dbReference type="Proteomes" id="UP000186074"/>
    </source>
</evidence>